<sequence>MIRPGRTCRSPYAGAVTSTPRILTLLAAGALALGLSACASTGSAQRAETESPTPAQTIVAGACPTGKGVTLAVDSSALTGGSSQSWCFPTMDKVAVADVVAAAGLSIEGTKQYGDQVVCRVNGLPSASAPVGSAQDPAYIEKCESMPAAFAYWALWTKLADGAWDYAQEGLSTLTAQPGESVELLFTLDGAPAAPAA</sequence>
<keyword evidence="3" id="KW-1185">Reference proteome</keyword>
<dbReference type="Proteomes" id="UP000075357">
    <property type="component" value="Unassembled WGS sequence"/>
</dbReference>
<keyword evidence="1" id="KW-0732">Signal</keyword>
<evidence type="ECO:0008006" key="4">
    <source>
        <dbReference type="Google" id="ProtNLM"/>
    </source>
</evidence>
<reference evidence="2 3" key="1">
    <citation type="submission" date="2016-01" db="EMBL/GenBank/DDBJ databases">
        <title>Draft genome sequences of Microbacterium laevaniformans LCDC 91-0039 and the type strain of Microbacterium hominis LCDC 84-209.</title>
        <authorList>
            <person name="Bernier A.-M."/>
            <person name="Bernard K."/>
        </authorList>
    </citation>
    <scope>NUCLEOTIDE SEQUENCE [LARGE SCALE GENOMIC DNA]</scope>
    <source>
        <strain evidence="2 3">LCDC 91-0039</strain>
    </source>
</reference>
<comment type="caution">
    <text evidence="2">The sequence shown here is derived from an EMBL/GenBank/DDBJ whole genome shotgun (WGS) entry which is preliminary data.</text>
</comment>
<evidence type="ECO:0000313" key="3">
    <source>
        <dbReference type="Proteomes" id="UP000075357"/>
    </source>
</evidence>
<evidence type="ECO:0000313" key="2">
    <source>
        <dbReference type="EMBL" id="KXZ60796.1"/>
    </source>
</evidence>
<dbReference type="AlphaFoldDB" id="A0A150HFB1"/>
<dbReference type="PATRIC" id="fig|36807.3.peg.1076"/>
<feature type="signal peptide" evidence="1">
    <location>
        <begin position="1"/>
        <end position="39"/>
    </location>
</feature>
<dbReference type="STRING" id="36807.Mlaev_01047"/>
<dbReference type="EMBL" id="LRAD01000026">
    <property type="protein sequence ID" value="KXZ60796.1"/>
    <property type="molecule type" value="Genomic_DNA"/>
</dbReference>
<gene>
    <name evidence="2" type="ORF">Mlaev_01047</name>
</gene>
<organism evidence="2 3">
    <name type="scientific">Microbacterium laevaniformans</name>
    <dbReference type="NCBI Taxonomy" id="36807"/>
    <lineage>
        <taxon>Bacteria</taxon>
        <taxon>Bacillati</taxon>
        <taxon>Actinomycetota</taxon>
        <taxon>Actinomycetes</taxon>
        <taxon>Micrococcales</taxon>
        <taxon>Microbacteriaceae</taxon>
        <taxon>Microbacterium</taxon>
    </lineage>
</organism>
<accession>A0A150HFB1</accession>
<feature type="chain" id="PRO_5039265541" description="DUF4430 domain-containing protein" evidence="1">
    <location>
        <begin position="40"/>
        <end position="197"/>
    </location>
</feature>
<name>A0A150HFB1_9MICO</name>
<protein>
    <recommendedName>
        <fullName evidence="4">DUF4430 domain-containing protein</fullName>
    </recommendedName>
</protein>
<proteinExistence type="predicted"/>
<evidence type="ECO:0000256" key="1">
    <source>
        <dbReference type="SAM" id="SignalP"/>
    </source>
</evidence>